<dbReference type="AlphaFoldDB" id="A0A819B5N1"/>
<dbReference type="Gene3D" id="3.90.1420.10">
    <property type="entry name" value="Rubisco LSMT, substrate-binding domain"/>
    <property type="match status" value="1"/>
</dbReference>
<dbReference type="InterPro" id="IPR015353">
    <property type="entry name" value="Rubisco_LSMT_subst-bd"/>
</dbReference>
<gene>
    <name evidence="2" type="ORF">KXQ929_LOCUS16865</name>
</gene>
<comment type="caution">
    <text evidence="2">The sequence shown here is derived from an EMBL/GenBank/DDBJ whole genome shotgun (WGS) entry which is preliminary data.</text>
</comment>
<dbReference type="SUPFAM" id="SSF81822">
    <property type="entry name" value="RuBisCo LSMT C-terminal, substrate-binding domain"/>
    <property type="match status" value="1"/>
</dbReference>
<dbReference type="InterPro" id="IPR036464">
    <property type="entry name" value="Rubisco_LSMT_subst-bd_sf"/>
</dbReference>
<organism evidence="2 3">
    <name type="scientific">Adineta steineri</name>
    <dbReference type="NCBI Taxonomy" id="433720"/>
    <lineage>
        <taxon>Eukaryota</taxon>
        <taxon>Metazoa</taxon>
        <taxon>Spiralia</taxon>
        <taxon>Gnathifera</taxon>
        <taxon>Rotifera</taxon>
        <taxon>Eurotatoria</taxon>
        <taxon>Bdelloidea</taxon>
        <taxon>Adinetida</taxon>
        <taxon>Adinetidae</taxon>
        <taxon>Adineta</taxon>
    </lineage>
</organism>
<sequence length="145" mass="17078">MDPNDTYEMEMKKILLLNLSEDLFLDHDLKISENEPIISENLLATLRLIVMTNEELEQYNLSNLDELFSSIVNIDNEQRALNKLLEILNDIKEVQFTTTLEESLNRFQSNQLNDDERYSLIYLIDQKQIIENACHWINSTLSQLK</sequence>
<evidence type="ECO:0000313" key="3">
    <source>
        <dbReference type="Proteomes" id="UP000663868"/>
    </source>
</evidence>
<dbReference type="Pfam" id="PF09273">
    <property type="entry name" value="Rubis-subs-bind"/>
    <property type="match status" value="1"/>
</dbReference>
<evidence type="ECO:0000259" key="1">
    <source>
        <dbReference type="Pfam" id="PF09273"/>
    </source>
</evidence>
<accession>A0A819B5N1</accession>
<name>A0A819B5N1_9BILA</name>
<dbReference type="Proteomes" id="UP000663868">
    <property type="component" value="Unassembled WGS sequence"/>
</dbReference>
<protein>
    <recommendedName>
        <fullName evidence="1">Rubisco LSMT substrate-binding domain-containing protein</fullName>
    </recommendedName>
</protein>
<reference evidence="2" key="1">
    <citation type="submission" date="2021-02" db="EMBL/GenBank/DDBJ databases">
        <authorList>
            <person name="Nowell W R."/>
        </authorList>
    </citation>
    <scope>NUCLEOTIDE SEQUENCE</scope>
</reference>
<proteinExistence type="predicted"/>
<evidence type="ECO:0000313" key="2">
    <source>
        <dbReference type="EMBL" id="CAF3797988.1"/>
    </source>
</evidence>
<feature type="domain" description="Rubisco LSMT substrate-binding" evidence="1">
    <location>
        <begin position="28"/>
        <end position="130"/>
    </location>
</feature>
<dbReference type="EMBL" id="CAJOBB010001038">
    <property type="protein sequence ID" value="CAF3797988.1"/>
    <property type="molecule type" value="Genomic_DNA"/>
</dbReference>